<organism evidence="2 3">
    <name type="scientific">Leisingera aquaemixtae</name>
    <dbReference type="NCBI Taxonomy" id="1396826"/>
    <lineage>
        <taxon>Bacteria</taxon>
        <taxon>Pseudomonadati</taxon>
        <taxon>Pseudomonadota</taxon>
        <taxon>Alphaproteobacteria</taxon>
        <taxon>Rhodobacterales</taxon>
        <taxon>Roseobacteraceae</taxon>
        <taxon>Leisingera</taxon>
    </lineage>
</organism>
<evidence type="ECO:0000313" key="3">
    <source>
        <dbReference type="Proteomes" id="UP000051326"/>
    </source>
</evidence>
<dbReference type="RefSeq" id="WP_058287464.1">
    <property type="nucleotide sequence ID" value="NZ_CP041159.1"/>
</dbReference>
<dbReference type="Pfam" id="PF07883">
    <property type="entry name" value="Cupin_2"/>
    <property type="match status" value="1"/>
</dbReference>
<dbReference type="InterPro" id="IPR014710">
    <property type="entry name" value="RmlC-like_jellyroll"/>
</dbReference>
<dbReference type="Proteomes" id="UP000051326">
    <property type="component" value="Unassembled WGS sequence"/>
</dbReference>
<dbReference type="PANTHER" id="PTHR43346">
    <property type="entry name" value="LIGAND BINDING DOMAIN PROTEIN, PUTATIVE (AFU_ORTHOLOGUE AFUA_6G14370)-RELATED"/>
    <property type="match status" value="1"/>
</dbReference>
<sequence>MALDQGITKATGGLEGLSWNVVGHTYTPKLHSENAFVWHAAIPDGTFVPPHVHPTQDEWITMLEGTLEVEFGGDVYQAGPGDTVRMPMGVAHGIFNRSGAEATCVFGVAPSRKLFDLFCALDGVTDPEELVRLSALHEVDFLPPPSE</sequence>
<proteinExistence type="predicted"/>
<dbReference type="STRING" id="1396826.PHA8399_03599"/>
<dbReference type="InterPro" id="IPR052538">
    <property type="entry name" value="Flavonoid_dioxygenase-like"/>
</dbReference>
<evidence type="ECO:0000259" key="1">
    <source>
        <dbReference type="Pfam" id="PF07883"/>
    </source>
</evidence>
<dbReference type="InterPro" id="IPR013096">
    <property type="entry name" value="Cupin_2"/>
</dbReference>
<gene>
    <name evidence="2" type="ORF">PHA8399_03599</name>
</gene>
<reference evidence="2 3" key="1">
    <citation type="submission" date="2015-09" db="EMBL/GenBank/DDBJ databases">
        <authorList>
            <consortium name="Swine Surveillance"/>
        </authorList>
    </citation>
    <scope>NUCLEOTIDE SEQUENCE [LARGE SCALE GENOMIC DNA]</scope>
    <source>
        <strain evidence="2 3">CECT 8399</strain>
    </source>
</reference>
<name>A0A0P1HD35_9RHOB</name>
<protein>
    <recommendedName>
        <fullName evidence="1">Cupin type-2 domain-containing protein</fullName>
    </recommendedName>
</protein>
<dbReference type="AlphaFoldDB" id="A0A0P1HD35"/>
<dbReference type="PANTHER" id="PTHR43346:SF1">
    <property type="entry name" value="QUERCETIN 2,3-DIOXYGENASE-RELATED"/>
    <property type="match status" value="1"/>
</dbReference>
<evidence type="ECO:0000313" key="2">
    <source>
        <dbReference type="EMBL" id="CUI01455.1"/>
    </source>
</evidence>
<dbReference type="EMBL" id="CYSR01000031">
    <property type="protein sequence ID" value="CUI01455.1"/>
    <property type="molecule type" value="Genomic_DNA"/>
</dbReference>
<accession>A0A0P1HD35</accession>
<dbReference type="InterPro" id="IPR011051">
    <property type="entry name" value="RmlC_Cupin_sf"/>
</dbReference>
<dbReference type="Gene3D" id="2.60.120.10">
    <property type="entry name" value="Jelly Rolls"/>
    <property type="match status" value="1"/>
</dbReference>
<feature type="domain" description="Cupin type-2" evidence="1">
    <location>
        <begin position="41"/>
        <end position="105"/>
    </location>
</feature>
<dbReference type="SUPFAM" id="SSF51182">
    <property type="entry name" value="RmlC-like cupins"/>
    <property type="match status" value="1"/>
</dbReference>